<dbReference type="Proteomes" id="UP001428341">
    <property type="component" value="Unassembled WGS sequence"/>
</dbReference>
<dbReference type="EMBL" id="JBCGBO010000001">
    <property type="protein sequence ID" value="KAK9230177.1"/>
    <property type="molecule type" value="Genomic_DNA"/>
</dbReference>
<evidence type="ECO:0000256" key="1">
    <source>
        <dbReference type="ARBA" id="ARBA00023015"/>
    </source>
</evidence>
<accession>A0AAP0MZS9</accession>
<feature type="domain" description="NAC" evidence="5">
    <location>
        <begin position="20"/>
        <end position="132"/>
    </location>
</feature>
<keyword evidence="1" id="KW-0805">Transcription regulation</keyword>
<sequence>MIGVKCKDTLKDVKYNFYGFCPRHRFKPTNEEIISLLKKKRLDPGFSVHTIKEIDFYSFDPWDLPRHSEIQGEEEVWYYYCERYYKYAKSKRAHRRTKSGYWKVTGTATVKWECLYKTRLQRHLIDLMEDHP</sequence>
<gene>
    <name evidence="6" type="ORF">WN944_023144</name>
</gene>
<reference evidence="6 7" key="1">
    <citation type="submission" date="2024-05" db="EMBL/GenBank/DDBJ databases">
        <title>Haplotype-resolved chromosome-level genome assembly of Huyou (Citrus changshanensis).</title>
        <authorList>
            <person name="Miao C."/>
            <person name="Chen W."/>
            <person name="Wu Y."/>
            <person name="Wang L."/>
            <person name="Zhao S."/>
            <person name="Grierson D."/>
            <person name="Xu C."/>
            <person name="Chen K."/>
        </authorList>
    </citation>
    <scope>NUCLEOTIDE SEQUENCE [LARGE SCALE GENOMIC DNA]</scope>
    <source>
        <strain evidence="6">01-14</strain>
        <tissue evidence="6">Leaf</tissue>
    </source>
</reference>
<dbReference type="Gene3D" id="2.170.150.80">
    <property type="entry name" value="NAC domain"/>
    <property type="match status" value="1"/>
</dbReference>
<evidence type="ECO:0000256" key="2">
    <source>
        <dbReference type="ARBA" id="ARBA00023125"/>
    </source>
</evidence>
<dbReference type="SUPFAM" id="SSF101941">
    <property type="entry name" value="NAC domain"/>
    <property type="match status" value="1"/>
</dbReference>
<evidence type="ECO:0000313" key="6">
    <source>
        <dbReference type="EMBL" id="KAK9230177.1"/>
    </source>
</evidence>
<organism evidence="6 7">
    <name type="scientific">Citrus x changshan-huyou</name>
    <dbReference type="NCBI Taxonomy" id="2935761"/>
    <lineage>
        <taxon>Eukaryota</taxon>
        <taxon>Viridiplantae</taxon>
        <taxon>Streptophyta</taxon>
        <taxon>Embryophyta</taxon>
        <taxon>Tracheophyta</taxon>
        <taxon>Spermatophyta</taxon>
        <taxon>Magnoliopsida</taxon>
        <taxon>eudicotyledons</taxon>
        <taxon>Gunneridae</taxon>
        <taxon>Pentapetalae</taxon>
        <taxon>rosids</taxon>
        <taxon>malvids</taxon>
        <taxon>Sapindales</taxon>
        <taxon>Rutaceae</taxon>
        <taxon>Aurantioideae</taxon>
        <taxon>Citrus</taxon>
    </lineage>
</organism>
<evidence type="ECO:0000259" key="5">
    <source>
        <dbReference type="PROSITE" id="PS51005"/>
    </source>
</evidence>
<protein>
    <recommendedName>
        <fullName evidence="5">NAC domain-containing protein</fullName>
    </recommendedName>
</protein>
<dbReference type="PANTHER" id="PTHR31744">
    <property type="entry name" value="PROTEIN CUP-SHAPED COTYLEDON 2-RELATED"/>
    <property type="match status" value="1"/>
</dbReference>
<dbReference type="AlphaFoldDB" id="A0AAP0MZS9"/>
<keyword evidence="7" id="KW-1185">Reference proteome</keyword>
<keyword evidence="3" id="KW-0804">Transcription</keyword>
<keyword evidence="2" id="KW-0238">DNA-binding</keyword>
<dbReference type="PROSITE" id="PS51005">
    <property type="entry name" value="NAC"/>
    <property type="match status" value="1"/>
</dbReference>
<dbReference type="InterPro" id="IPR003441">
    <property type="entry name" value="NAC-dom"/>
</dbReference>
<proteinExistence type="predicted"/>
<comment type="caution">
    <text evidence="6">The sequence shown here is derived from an EMBL/GenBank/DDBJ whole genome shotgun (WGS) entry which is preliminary data.</text>
</comment>
<dbReference type="GO" id="GO:0003677">
    <property type="term" value="F:DNA binding"/>
    <property type="evidence" value="ECO:0007669"/>
    <property type="project" value="UniProtKB-KW"/>
</dbReference>
<dbReference type="Pfam" id="PF02365">
    <property type="entry name" value="NAM"/>
    <property type="match status" value="1"/>
</dbReference>
<name>A0AAP0MZS9_9ROSI</name>
<dbReference type="GO" id="GO:0006355">
    <property type="term" value="P:regulation of DNA-templated transcription"/>
    <property type="evidence" value="ECO:0007669"/>
    <property type="project" value="InterPro"/>
</dbReference>
<dbReference type="PANTHER" id="PTHR31744:SF219">
    <property type="entry name" value="NAC DOMAIN-CONTAINING PROTEIN 4"/>
    <property type="match status" value="1"/>
</dbReference>
<evidence type="ECO:0000313" key="7">
    <source>
        <dbReference type="Proteomes" id="UP001428341"/>
    </source>
</evidence>
<dbReference type="InterPro" id="IPR036093">
    <property type="entry name" value="NAC_dom_sf"/>
</dbReference>
<keyword evidence="4" id="KW-0539">Nucleus</keyword>
<evidence type="ECO:0000256" key="3">
    <source>
        <dbReference type="ARBA" id="ARBA00023163"/>
    </source>
</evidence>
<evidence type="ECO:0000256" key="4">
    <source>
        <dbReference type="ARBA" id="ARBA00023242"/>
    </source>
</evidence>